<name>A0AAV7L0K5_PLEWA</name>
<dbReference type="Proteomes" id="UP001066276">
    <property type="component" value="Chromosome 12"/>
</dbReference>
<evidence type="ECO:0000313" key="3">
    <source>
        <dbReference type="Proteomes" id="UP001066276"/>
    </source>
</evidence>
<gene>
    <name evidence="2" type="ORF">NDU88_002983</name>
</gene>
<proteinExistence type="predicted"/>
<feature type="compositionally biased region" description="Polar residues" evidence="1">
    <location>
        <begin position="93"/>
        <end position="105"/>
    </location>
</feature>
<organism evidence="2 3">
    <name type="scientific">Pleurodeles waltl</name>
    <name type="common">Iberian ribbed newt</name>
    <dbReference type="NCBI Taxonomy" id="8319"/>
    <lineage>
        <taxon>Eukaryota</taxon>
        <taxon>Metazoa</taxon>
        <taxon>Chordata</taxon>
        <taxon>Craniata</taxon>
        <taxon>Vertebrata</taxon>
        <taxon>Euteleostomi</taxon>
        <taxon>Amphibia</taxon>
        <taxon>Batrachia</taxon>
        <taxon>Caudata</taxon>
        <taxon>Salamandroidea</taxon>
        <taxon>Salamandridae</taxon>
        <taxon>Pleurodelinae</taxon>
        <taxon>Pleurodeles</taxon>
    </lineage>
</organism>
<accession>A0AAV7L0K5</accession>
<keyword evidence="3" id="KW-1185">Reference proteome</keyword>
<feature type="region of interest" description="Disordered" evidence="1">
    <location>
        <begin position="37"/>
        <end position="122"/>
    </location>
</feature>
<evidence type="ECO:0000313" key="2">
    <source>
        <dbReference type="EMBL" id="KAJ1082818.1"/>
    </source>
</evidence>
<comment type="caution">
    <text evidence="2">The sequence shown here is derived from an EMBL/GenBank/DDBJ whole genome shotgun (WGS) entry which is preliminary data.</text>
</comment>
<reference evidence="2" key="1">
    <citation type="journal article" date="2022" name="bioRxiv">
        <title>Sequencing and chromosome-scale assembly of the giantPleurodeles waltlgenome.</title>
        <authorList>
            <person name="Brown T."/>
            <person name="Elewa A."/>
            <person name="Iarovenko S."/>
            <person name="Subramanian E."/>
            <person name="Araus A.J."/>
            <person name="Petzold A."/>
            <person name="Susuki M."/>
            <person name="Suzuki K.-i.T."/>
            <person name="Hayashi T."/>
            <person name="Toyoda A."/>
            <person name="Oliveira C."/>
            <person name="Osipova E."/>
            <person name="Leigh N.D."/>
            <person name="Simon A."/>
            <person name="Yun M.H."/>
        </authorList>
    </citation>
    <scope>NUCLEOTIDE SEQUENCE</scope>
    <source>
        <strain evidence="2">20211129_DDA</strain>
        <tissue evidence="2">Liver</tissue>
    </source>
</reference>
<sequence>MKPEQTNTLEGYPGPQKDIYQCSTVVRMDMPLDCLSPTDRSNVEESRWPIQGDGVTSVEQEDSGICSVEKEEGSIGGAGKENRKVNSVEENPGQRSQGTPVTTRSVVGVQEGATRSRDSKEACMSEDLSGSWASRHIPGGTWLDKVRTRVCGHWGWGSAGGVSELRQ</sequence>
<dbReference type="AlphaFoldDB" id="A0AAV7L0K5"/>
<protein>
    <submittedName>
        <fullName evidence="2">Uncharacterized protein</fullName>
    </submittedName>
</protein>
<dbReference type="EMBL" id="JANPWB010000016">
    <property type="protein sequence ID" value="KAJ1082818.1"/>
    <property type="molecule type" value="Genomic_DNA"/>
</dbReference>
<evidence type="ECO:0000256" key="1">
    <source>
        <dbReference type="SAM" id="MobiDB-lite"/>
    </source>
</evidence>